<reference evidence="2 3" key="1">
    <citation type="journal article" date="2014" name="Antonie Van Leeuwenhoek">
        <title>Roseivivax atlanticus sp. nov., isolated from surface seawater of the Atlantic Ocean.</title>
        <authorList>
            <person name="Li G."/>
            <person name="Lai Q."/>
            <person name="Liu X."/>
            <person name="Sun F."/>
            <person name="Shao Z."/>
        </authorList>
    </citation>
    <scope>NUCLEOTIDE SEQUENCE [LARGE SCALE GENOMIC DNA]</scope>
    <source>
        <strain evidence="2 3">22II-s10s</strain>
    </source>
</reference>
<evidence type="ECO:0000313" key="2">
    <source>
        <dbReference type="EMBL" id="ETW14653.1"/>
    </source>
</evidence>
<dbReference type="Proteomes" id="UP000019063">
    <property type="component" value="Unassembled WGS sequence"/>
</dbReference>
<dbReference type="InterPro" id="IPR036249">
    <property type="entry name" value="Thioredoxin-like_sf"/>
</dbReference>
<dbReference type="EMBL" id="AQQW01000001">
    <property type="protein sequence ID" value="ETW14653.1"/>
    <property type="molecule type" value="Genomic_DNA"/>
</dbReference>
<keyword evidence="1" id="KW-0732">Signal</keyword>
<feature type="signal peptide" evidence="1">
    <location>
        <begin position="1"/>
        <end position="20"/>
    </location>
</feature>
<dbReference type="Gene3D" id="3.40.30.10">
    <property type="entry name" value="Glutaredoxin"/>
    <property type="match status" value="1"/>
</dbReference>
<dbReference type="SUPFAM" id="SSF52833">
    <property type="entry name" value="Thioredoxin-like"/>
    <property type="match status" value="1"/>
</dbReference>
<evidence type="ECO:0000256" key="1">
    <source>
        <dbReference type="SAM" id="SignalP"/>
    </source>
</evidence>
<dbReference type="eggNOG" id="ENOG50334D2">
    <property type="taxonomic scope" value="Bacteria"/>
</dbReference>
<feature type="chain" id="PRO_5004842110" description="Thioredoxin-like fold domain-containing protein" evidence="1">
    <location>
        <begin position="21"/>
        <end position="181"/>
    </location>
</feature>
<comment type="caution">
    <text evidence="2">The sequence shown here is derived from an EMBL/GenBank/DDBJ whole genome shotgun (WGS) entry which is preliminary data.</text>
</comment>
<sequence length="181" mass="19213">MIRAALAASILGLTPAAAAAADGPVPDTLEARAAMGEELRELFRIEPDLVAPAVGPAPALLNEIAQGLYAEEAANDLDRIAAESESLFSTDWPALGREDAVPEIVLFVEADCDTCAAARADLDALAGKMGVRANLIDVSDDAEARAMLERLTFDMMPAYVTRSKLIRGHMPSMVLESYLNE</sequence>
<dbReference type="AlphaFoldDB" id="W4HQE7"/>
<dbReference type="RefSeq" id="WP_051487319.1">
    <property type="nucleotide sequence ID" value="NZ_AQQW01000001.1"/>
</dbReference>
<keyword evidence="3" id="KW-1185">Reference proteome</keyword>
<dbReference type="STRING" id="1379903.ATO8_02060"/>
<protein>
    <recommendedName>
        <fullName evidence="4">Thioredoxin-like fold domain-containing protein</fullName>
    </recommendedName>
</protein>
<evidence type="ECO:0008006" key="4">
    <source>
        <dbReference type="Google" id="ProtNLM"/>
    </source>
</evidence>
<organism evidence="2 3">
    <name type="scientific">Roseivivax marinus</name>
    <dbReference type="NCBI Taxonomy" id="1379903"/>
    <lineage>
        <taxon>Bacteria</taxon>
        <taxon>Pseudomonadati</taxon>
        <taxon>Pseudomonadota</taxon>
        <taxon>Alphaproteobacteria</taxon>
        <taxon>Rhodobacterales</taxon>
        <taxon>Roseobacteraceae</taxon>
        <taxon>Roseivivax</taxon>
    </lineage>
</organism>
<gene>
    <name evidence="2" type="ORF">ATO8_02060</name>
</gene>
<proteinExistence type="predicted"/>
<evidence type="ECO:0000313" key="3">
    <source>
        <dbReference type="Proteomes" id="UP000019063"/>
    </source>
</evidence>
<name>W4HQE7_9RHOB</name>
<accession>W4HQE7</accession>
<dbReference type="OrthoDB" id="7726503at2"/>